<dbReference type="Gramene" id="PRQ42245">
    <property type="protein sequence ID" value="PRQ42245"/>
    <property type="gene ID" value="RchiOBHm_Chr3g0455531"/>
</dbReference>
<dbReference type="InterPro" id="IPR036005">
    <property type="entry name" value="Creatinase/aminopeptidase-like"/>
</dbReference>
<evidence type="ECO:0000256" key="2">
    <source>
        <dbReference type="SAM" id="Coils"/>
    </source>
</evidence>
<dbReference type="GO" id="GO:0031491">
    <property type="term" value="F:nucleosome binding"/>
    <property type="evidence" value="ECO:0007669"/>
    <property type="project" value="TreeGrafter"/>
</dbReference>
<dbReference type="InterPro" id="IPR000994">
    <property type="entry name" value="Pept_M24"/>
</dbReference>
<accession>A0A2P6R737</accession>
<dbReference type="PANTHER" id="PTHR13980:SF16">
    <property type="entry name" value="FACT COMPLEX SUBUNIT"/>
    <property type="match status" value="1"/>
</dbReference>
<dbReference type="OrthoDB" id="10251642at2759"/>
<keyword evidence="2" id="KW-0175">Coiled coil</keyword>
<dbReference type="GO" id="GO:0006368">
    <property type="term" value="P:transcription elongation by RNA polymerase II"/>
    <property type="evidence" value="ECO:0007669"/>
    <property type="project" value="TreeGrafter"/>
</dbReference>
<sequence length="264" mass="30041">MASSWRDPFRTFLIDPNDLPSKACEVLYKAHEAAIKELKPGNKACTAYEAAVSVVKKEAPELSCKMTTNTRPGIIFALHESVLDLNGQNEQLVKEGEVFNMSLGFENLQYSKGKRISMWLADTVTVQSVIPEVLTAKCSKTNENIKLPLADNGGERQPEFMIFDDDDVETCKKRKRREMEDLEEAYSLQTQLDAKVNDIEALNIKLEEINAGREKNKSEDQEALTALHVHEKNINNRFKKMELARKAQSEFNELDVLFDEFDHL</sequence>
<evidence type="ECO:0000259" key="3">
    <source>
        <dbReference type="Pfam" id="PF00557"/>
    </source>
</evidence>
<keyword evidence="1" id="KW-0158">Chromosome</keyword>
<dbReference type="EMBL" id="PDCK01000041">
    <property type="protein sequence ID" value="PRQ42245.1"/>
    <property type="molecule type" value="Genomic_DNA"/>
</dbReference>
<dbReference type="Proteomes" id="UP000238479">
    <property type="component" value="Chromosome 3"/>
</dbReference>
<dbReference type="GO" id="GO:0006260">
    <property type="term" value="P:DNA replication"/>
    <property type="evidence" value="ECO:0007669"/>
    <property type="project" value="UniProtKB-KW"/>
</dbReference>
<proteinExistence type="inferred from homology"/>
<comment type="caution">
    <text evidence="4">The sequence shown here is derived from an EMBL/GenBank/DDBJ whole genome shotgun (WGS) entry which is preliminary data.</text>
</comment>
<gene>
    <name evidence="4" type="ORF">RchiOBHm_Chr3g0455531</name>
</gene>
<comment type="subunit">
    <text evidence="1">Component of the FACT complex.</text>
</comment>
<dbReference type="PANTHER" id="PTHR13980">
    <property type="entry name" value="CDC68 RELATED"/>
    <property type="match status" value="1"/>
</dbReference>
<feature type="domain" description="Peptidase M24" evidence="3">
    <location>
        <begin position="10"/>
        <end position="127"/>
    </location>
</feature>
<keyword evidence="1" id="KW-0539">Nucleus</keyword>
<keyword evidence="1" id="KW-0804">Transcription</keyword>
<reference evidence="4 5" key="1">
    <citation type="journal article" date="2018" name="Nat. Genet.">
        <title>The Rosa genome provides new insights in the design of modern roses.</title>
        <authorList>
            <person name="Bendahmane M."/>
        </authorList>
    </citation>
    <scope>NUCLEOTIDE SEQUENCE [LARGE SCALE GENOMIC DNA]</scope>
    <source>
        <strain evidence="5">cv. Old Blush</strain>
    </source>
</reference>
<protein>
    <recommendedName>
        <fullName evidence="1">FACT complex subunit</fullName>
    </recommendedName>
</protein>
<comment type="function">
    <text evidence="1">Component of the FACT complex, a general chromatin factor that acts to reorganize nucleosomes. The FACT complex is involved in multiple processes that require DNA as a template such as mRNA elongation, DNA replication and DNA repair. During transcription elongation the FACT complex acts as a histone chaperone that both destabilizes and restores nucleosomal structure. It facilitates the passage of RNA polymerase II and transcription by promoting the dissociation of one histone H2A-H2B dimer from the nucleosome, then subsequently promotes the reestablishment of the nucleosome following the passage of RNA polymerase II.</text>
</comment>
<comment type="subcellular location">
    <subcellularLocation>
        <location evidence="1">Nucleus</location>
    </subcellularLocation>
    <subcellularLocation>
        <location evidence="1">Chromosome</location>
    </subcellularLocation>
</comment>
<dbReference type="AlphaFoldDB" id="A0A2P6R737"/>
<dbReference type="GO" id="GO:0035101">
    <property type="term" value="C:FACT complex"/>
    <property type="evidence" value="ECO:0007669"/>
    <property type="project" value="UniProtKB-UniRule"/>
</dbReference>
<keyword evidence="1" id="KW-0805">Transcription regulation</keyword>
<dbReference type="InterPro" id="IPR040258">
    <property type="entry name" value="Spt16"/>
</dbReference>
<dbReference type="Gene3D" id="3.90.230.10">
    <property type="entry name" value="Creatinase/methionine aminopeptidase superfamily"/>
    <property type="match status" value="1"/>
</dbReference>
<dbReference type="Pfam" id="PF00557">
    <property type="entry name" value="Peptidase_M24"/>
    <property type="match status" value="1"/>
</dbReference>
<keyword evidence="1" id="KW-0234">DNA repair</keyword>
<dbReference type="GO" id="GO:0006281">
    <property type="term" value="P:DNA repair"/>
    <property type="evidence" value="ECO:0007669"/>
    <property type="project" value="UniProtKB-UniRule"/>
</dbReference>
<evidence type="ECO:0000313" key="4">
    <source>
        <dbReference type="EMBL" id="PRQ42245.1"/>
    </source>
</evidence>
<keyword evidence="1" id="KW-0235">DNA replication</keyword>
<keyword evidence="1" id="KW-0227">DNA damage</keyword>
<organism evidence="4 5">
    <name type="scientific">Rosa chinensis</name>
    <name type="common">China rose</name>
    <dbReference type="NCBI Taxonomy" id="74649"/>
    <lineage>
        <taxon>Eukaryota</taxon>
        <taxon>Viridiplantae</taxon>
        <taxon>Streptophyta</taxon>
        <taxon>Embryophyta</taxon>
        <taxon>Tracheophyta</taxon>
        <taxon>Spermatophyta</taxon>
        <taxon>Magnoliopsida</taxon>
        <taxon>eudicotyledons</taxon>
        <taxon>Gunneridae</taxon>
        <taxon>Pentapetalae</taxon>
        <taxon>rosids</taxon>
        <taxon>fabids</taxon>
        <taxon>Rosales</taxon>
        <taxon>Rosaceae</taxon>
        <taxon>Rosoideae</taxon>
        <taxon>Rosoideae incertae sedis</taxon>
        <taxon>Rosa</taxon>
    </lineage>
</organism>
<keyword evidence="5" id="KW-1185">Reference proteome</keyword>
<dbReference type="SUPFAM" id="SSF55920">
    <property type="entry name" value="Creatinase/aminopeptidase"/>
    <property type="match status" value="1"/>
</dbReference>
<evidence type="ECO:0000256" key="1">
    <source>
        <dbReference type="RuleBase" id="RU367052"/>
    </source>
</evidence>
<dbReference type="STRING" id="74649.A0A2P6R737"/>
<evidence type="ECO:0000313" key="5">
    <source>
        <dbReference type="Proteomes" id="UP000238479"/>
    </source>
</evidence>
<name>A0A2P6R737_ROSCH</name>
<feature type="coiled-coil region" evidence="2">
    <location>
        <begin position="172"/>
        <end position="219"/>
    </location>
</feature>
<comment type="similarity">
    <text evidence="1">Belongs to the peptidase M24 family. SPT16 subfamily.</text>
</comment>